<organism evidence="2 3">
    <name type="scientific">Laodelphax striatellus</name>
    <name type="common">Small brown planthopper</name>
    <name type="synonym">Delphax striatella</name>
    <dbReference type="NCBI Taxonomy" id="195883"/>
    <lineage>
        <taxon>Eukaryota</taxon>
        <taxon>Metazoa</taxon>
        <taxon>Ecdysozoa</taxon>
        <taxon>Arthropoda</taxon>
        <taxon>Hexapoda</taxon>
        <taxon>Insecta</taxon>
        <taxon>Pterygota</taxon>
        <taxon>Neoptera</taxon>
        <taxon>Paraneoptera</taxon>
        <taxon>Hemiptera</taxon>
        <taxon>Auchenorrhyncha</taxon>
        <taxon>Fulgoroidea</taxon>
        <taxon>Delphacidae</taxon>
        <taxon>Criomorphinae</taxon>
        <taxon>Laodelphax</taxon>
    </lineage>
</organism>
<proteinExistence type="predicted"/>
<dbReference type="OrthoDB" id="6425771at2759"/>
<evidence type="ECO:0000256" key="1">
    <source>
        <dbReference type="SAM" id="MobiDB-lite"/>
    </source>
</evidence>
<feature type="region of interest" description="Disordered" evidence="1">
    <location>
        <begin position="1"/>
        <end position="23"/>
    </location>
</feature>
<dbReference type="AlphaFoldDB" id="A0A482WJG7"/>
<keyword evidence="3" id="KW-1185">Reference proteome</keyword>
<sequence>MYAAAGGASLASRQARRKENKKHHVISNDAVHEQFQRRFQQLHQEHARLYQNVDLNGRIPAHDIELMTMRKETPFNRCIPVQSIKVLPNLTSVYLQDPYSKYHGKEVYSAELGIDKFYLAFTVNSTMSVNCCNVQYKSTAQITRSVSTEKKI</sequence>
<reference evidence="2 3" key="1">
    <citation type="journal article" date="2017" name="Gigascience">
        <title>Genome sequence of the small brown planthopper, Laodelphax striatellus.</title>
        <authorList>
            <person name="Zhu J."/>
            <person name="Jiang F."/>
            <person name="Wang X."/>
            <person name="Yang P."/>
            <person name="Bao Y."/>
            <person name="Zhao W."/>
            <person name="Wang W."/>
            <person name="Lu H."/>
            <person name="Wang Q."/>
            <person name="Cui N."/>
            <person name="Li J."/>
            <person name="Chen X."/>
            <person name="Luo L."/>
            <person name="Yu J."/>
            <person name="Kang L."/>
            <person name="Cui F."/>
        </authorList>
    </citation>
    <scope>NUCLEOTIDE SEQUENCE [LARGE SCALE GENOMIC DNA]</scope>
    <source>
        <strain evidence="2">Lst14</strain>
    </source>
</reference>
<comment type="caution">
    <text evidence="2">The sequence shown here is derived from an EMBL/GenBank/DDBJ whole genome shotgun (WGS) entry which is preliminary data.</text>
</comment>
<name>A0A482WJG7_LAOST</name>
<protein>
    <submittedName>
        <fullName evidence="2">Uncharacterized protein</fullName>
    </submittedName>
</protein>
<dbReference type="InParanoid" id="A0A482WJG7"/>
<dbReference type="Proteomes" id="UP000291343">
    <property type="component" value="Unassembled WGS sequence"/>
</dbReference>
<evidence type="ECO:0000313" key="2">
    <source>
        <dbReference type="EMBL" id="RZF33392.1"/>
    </source>
</evidence>
<dbReference type="EMBL" id="QKKF02034166">
    <property type="protein sequence ID" value="RZF33392.1"/>
    <property type="molecule type" value="Genomic_DNA"/>
</dbReference>
<evidence type="ECO:0000313" key="3">
    <source>
        <dbReference type="Proteomes" id="UP000291343"/>
    </source>
</evidence>
<feature type="compositionally biased region" description="Basic residues" evidence="1">
    <location>
        <begin position="14"/>
        <end position="23"/>
    </location>
</feature>
<gene>
    <name evidence="2" type="ORF">LSTR_LSTR014555</name>
</gene>
<accession>A0A482WJG7</accession>